<evidence type="ECO:0000256" key="1">
    <source>
        <dbReference type="SAM" id="MobiDB-lite"/>
    </source>
</evidence>
<protein>
    <submittedName>
        <fullName evidence="2">Uncharacterized protein</fullName>
    </submittedName>
</protein>
<evidence type="ECO:0000313" key="2">
    <source>
        <dbReference type="EnsemblMetazoa" id="AMEC019693-PA"/>
    </source>
</evidence>
<organism evidence="2 3">
    <name type="scientific">Anopheles melas</name>
    <dbReference type="NCBI Taxonomy" id="34690"/>
    <lineage>
        <taxon>Eukaryota</taxon>
        <taxon>Metazoa</taxon>
        <taxon>Ecdysozoa</taxon>
        <taxon>Arthropoda</taxon>
        <taxon>Hexapoda</taxon>
        <taxon>Insecta</taxon>
        <taxon>Pterygota</taxon>
        <taxon>Neoptera</taxon>
        <taxon>Endopterygota</taxon>
        <taxon>Diptera</taxon>
        <taxon>Nematocera</taxon>
        <taxon>Culicoidea</taxon>
        <taxon>Culicidae</taxon>
        <taxon>Anophelinae</taxon>
        <taxon>Anopheles</taxon>
    </lineage>
</organism>
<dbReference type="EnsemblMetazoa" id="AMEC019693-RA">
    <property type="protein sequence ID" value="AMEC019693-PA"/>
    <property type="gene ID" value="AMEC019693"/>
</dbReference>
<reference evidence="2" key="2">
    <citation type="submission" date="2020-05" db="UniProtKB">
        <authorList>
            <consortium name="EnsemblMetazoa"/>
        </authorList>
    </citation>
    <scope>IDENTIFICATION</scope>
    <source>
        <strain evidence="2">CM1001059</strain>
    </source>
</reference>
<dbReference type="AlphaFoldDB" id="A0A182UFY3"/>
<keyword evidence="3" id="KW-1185">Reference proteome</keyword>
<feature type="region of interest" description="Disordered" evidence="1">
    <location>
        <begin position="55"/>
        <end position="77"/>
    </location>
</feature>
<name>A0A182UFY3_9DIPT</name>
<accession>A0A182UFY3</accession>
<dbReference type="VEuPathDB" id="VectorBase:AMEC019693"/>
<dbReference type="Proteomes" id="UP000075902">
    <property type="component" value="Unassembled WGS sequence"/>
</dbReference>
<proteinExistence type="predicted"/>
<reference evidence="3" key="1">
    <citation type="submission" date="2014-01" db="EMBL/GenBank/DDBJ databases">
        <title>The Genome Sequence of Anopheles melas CM1001059_A (V2).</title>
        <authorList>
            <consortium name="The Broad Institute Genomics Platform"/>
            <person name="Neafsey D.E."/>
            <person name="Besansky N."/>
            <person name="Howell P."/>
            <person name="Walton C."/>
            <person name="Young S.K."/>
            <person name="Zeng Q."/>
            <person name="Gargeya S."/>
            <person name="Fitzgerald M."/>
            <person name="Haas B."/>
            <person name="Abouelleil A."/>
            <person name="Allen A.W."/>
            <person name="Alvarado L."/>
            <person name="Arachchi H.M."/>
            <person name="Berlin A.M."/>
            <person name="Chapman S.B."/>
            <person name="Gainer-Dewar J."/>
            <person name="Goldberg J."/>
            <person name="Griggs A."/>
            <person name="Gujja S."/>
            <person name="Hansen M."/>
            <person name="Howarth C."/>
            <person name="Imamovic A."/>
            <person name="Ireland A."/>
            <person name="Larimer J."/>
            <person name="McCowan C."/>
            <person name="Murphy C."/>
            <person name="Pearson M."/>
            <person name="Poon T.W."/>
            <person name="Priest M."/>
            <person name="Roberts A."/>
            <person name="Saif S."/>
            <person name="Shea T."/>
            <person name="Sisk P."/>
            <person name="Sykes S."/>
            <person name="Wortman J."/>
            <person name="Nusbaum C."/>
            <person name="Birren B."/>
        </authorList>
    </citation>
    <scope>NUCLEOTIDE SEQUENCE [LARGE SCALE GENOMIC DNA]</scope>
    <source>
        <strain evidence="3">CM1001059</strain>
    </source>
</reference>
<sequence length="117" mass="11876">MTCVVGGPSWSGLKISWNEMPDTGTSLSVSSPFGPLPRIVLGAVLVAGPVAPPTPPPLTVSSGPGFPPEQDRGGDLERLQRASLVAVVVVAAGATGPPGPVVPRLLLPTGTYVRKVF</sequence>
<evidence type="ECO:0000313" key="3">
    <source>
        <dbReference type="Proteomes" id="UP000075902"/>
    </source>
</evidence>